<dbReference type="GO" id="GO:0046872">
    <property type="term" value="F:metal ion binding"/>
    <property type="evidence" value="ECO:0007669"/>
    <property type="project" value="UniProtKB-KW"/>
</dbReference>
<organism evidence="8 10">
    <name type="scientific">Adineta steineri</name>
    <dbReference type="NCBI Taxonomy" id="433720"/>
    <lineage>
        <taxon>Eukaryota</taxon>
        <taxon>Metazoa</taxon>
        <taxon>Spiralia</taxon>
        <taxon>Gnathifera</taxon>
        <taxon>Rotifera</taxon>
        <taxon>Eurotatoria</taxon>
        <taxon>Bdelloidea</taxon>
        <taxon>Adinetida</taxon>
        <taxon>Adinetidae</taxon>
        <taxon>Adineta</taxon>
    </lineage>
</organism>
<sequence>MEHNEHVLAPYNQILGTASINVPAYSNTDDGVFHIGRHYMHGIFLGVKWQCVEYARRWLLLRKSCSFKNIRFAADIWESLTYVERVTDGKHFPLKPHPNGSPTLPKIDTFLIYAISTEQPVGHIAVICDVGPNYIRIAEQNNKFHYWNGEYAREIPMIQKDGLYYLEDEDIIYGWMEIEDDNNELKPLDESVINTIHPQYRERLPIGKLERCIIPQKNDSIKSSWLNEDDKAEKYFIEHFSEDFKRANNFSNNLLYYKMNIDFMFTISEASNELHQMFLKATNHVIHNDELLKRFGIPEIFWNRIRHSWNNDQHLTMTGRLDLGFDRNQVKVLEYNADTASTLFECVVIQKKWAEAVELPSNFTSGRRLHSILVGNWKNMKITTRIHLLIDDNKDEIVTALYMQNVLKEANIESKLYIGTDQLFWKDGFIIDNDDERVQLVWKLWKWDSIIHDDHFIDQSDKEKYRNGEHPRIIDILLHDDIKVIEPLWKVITSSKALLPVLWEMYPNHPNLLRSEWNLTDELKEISFVKKLISHRPGDDDSIYQEVWPSENSNEYHPVIGSWIIRENFGGFVVREDQNLINNKNSSVVPCCIVWEEEK</sequence>
<dbReference type="PROSITE" id="PS50911">
    <property type="entry name" value="CHAP"/>
    <property type="match status" value="1"/>
</dbReference>
<dbReference type="Gene3D" id="3.90.1720.10">
    <property type="entry name" value="endopeptidase domain like (from Nostoc punctiforme)"/>
    <property type="match status" value="1"/>
</dbReference>
<dbReference type="EMBL" id="CAJNOG010000072">
    <property type="protein sequence ID" value="CAF0890348.1"/>
    <property type="molecule type" value="Genomic_DNA"/>
</dbReference>
<keyword evidence="2" id="KW-0436">Ligase</keyword>
<dbReference type="Gene3D" id="3.30.1490.330">
    <property type="match status" value="1"/>
</dbReference>
<proteinExistence type="inferred from homology"/>
<comment type="caution">
    <text evidence="8">The sequence shown here is derived from an EMBL/GenBank/DDBJ whole genome shotgun (WGS) entry which is preliminary data.</text>
</comment>
<evidence type="ECO:0000313" key="10">
    <source>
        <dbReference type="Proteomes" id="UP000663845"/>
    </source>
</evidence>
<dbReference type="GO" id="GO:0005524">
    <property type="term" value="F:ATP binding"/>
    <property type="evidence" value="ECO:0007669"/>
    <property type="project" value="UniProtKB-KW"/>
</dbReference>
<dbReference type="InterPro" id="IPR038765">
    <property type="entry name" value="Papain-like_cys_pep_sf"/>
</dbReference>
<accession>A0A813YXD6</accession>
<keyword evidence="3" id="KW-0479">Metal-binding</keyword>
<dbReference type="GO" id="GO:0016874">
    <property type="term" value="F:ligase activity"/>
    <property type="evidence" value="ECO:0007669"/>
    <property type="project" value="UniProtKB-KW"/>
</dbReference>
<comment type="similarity">
    <text evidence="1">In the C-terminal section; belongs to the glutathionylspermidine synthase preATP-grasp family.</text>
</comment>
<gene>
    <name evidence="8" type="ORF">JYZ213_LOCUS9983</name>
    <name evidence="9" type="ORF">OXD698_LOCUS25547</name>
</gene>
<dbReference type="SUPFAM" id="SSF56059">
    <property type="entry name" value="Glutathione synthetase ATP-binding domain-like"/>
    <property type="match status" value="1"/>
</dbReference>
<dbReference type="InterPro" id="IPR007921">
    <property type="entry name" value="CHAP_dom"/>
</dbReference>
<evidence type="ECO:0000256" key="1">
    <source>
        <dbReference type="ARBA" id="ARBA00008227"/>
    </source>
</evidence>
<dbReference type="Proteomes" id="UP000663844">
    <property type="component" value="Unassembled WGS sequence"/>
</dbReference>
<dbReference type="SUPFAM" id="SSF54001">
    <property type="entry name" value="Cysteine proteinases"/>
    <property type="match status" value="1"/>
</dbReference>
<dbReference type="InterPro" id="IPR005494">
    <property type="entry name" value="GSPS_pre-ATP-grasp-like_dom"/>
</dbReference>
<keyword evidence="4" id="KW-0547">Nucleotide-binding</keyword>
<evidence type="ECO:0000256" key="3">
    <source>
        <dbReference type="ARBA" id="ARBA00022723"/>
    </source>
</evidence>
<dbReference type="EMBL" id="CAJOAZ010002453">
    <property type="protein sequence ID" value="CAF3930481.1"/>
    <property type="molecule type" value="Genomic_DNA"/>
</dbReference>
<dbReference type="AlphaFoldDB" id="A0A813YXD6"/>
<evidence type="ECO:0000256" key="6">
    <source>
        <dbReference type="ARBA" id="ARBA00022842"/>
    </source>
</evidence>
<evidence type="ECO:0000313" key="8">
    <source>
        <dbReference type="EMBL" id="CAF0890348.1"/>
    </source>
</evidence>
<dbReference type="SUPFAM" id="SSF52440">
    <property type="entry name" value="PreATP-grasp domain"/>
    <property type="match status" value="1"/>
</dbReference>
<dbReference type="InterPro" id="IPR016185">
    <property type="entry name" value="PreATP-grasp_dom_sf"/>
</dbReference>
<dbReference type="Proteomes" id="UP000663845">
    <property type="component" value="Unassembled WGS sequence"/>
</dbReference>
<evidence type="ECO:0000256" key="2">
    <source>
        <dbReference type="ARBA" id="ARBA00022598"/>
    </source>
</evidence>
<protein>
    <recommendedName>
        <fullName evidence="7">Peptidase C51 domain-containing protein</fullName>
    </recommendedName>
</protein>
<feature type="domain" description="Peptidase C51" evidence="7">
    <location>
        <begin position="26"/>
        <end position="167"/>
    </location>
</feature>
<name>A0A813YXD6_9BILA</name>
<evidence type="ECO:0000256" key="4">
    <source>
        <dbReference type="ARBA" id="ARBA00022741"/>
    </source>
</evidence>
<dbReference type="InterPro" id="IPR051705">
    <property type="entry name" value="Gsp_Synthetase/Amidase"/>
</dbReference>
<keyword evidence="5" id="KW-0067">ATP-binding</keyword>
<evidence type="ECO:0000256" key="5">
    <source>
        <dbReference type="ARBA" id="ARBA00022840"/>
    </source>
</evidence>
<keyword evidence="6" id="KW-0460">Magnesium</keyword>
<dbReference type="PANTHER" id="PTHR30094:SF0">
    <property type="entry name" value="BIFUNCTIONAL GLUTATHIONYLSPERMIDINE SYNTHETASE_AMIDASE-RELATED"/>
    <property type="match status" value="1"/>
</dbReference>
<dbReference type="Pfam" id="PF03738">
    <property type="entry name" value="GSP_synth"/>
    <property type="match status" value="1"/>
</dbReference>
<dbReference type="PANTHER" id="PTHR30094">
    <property type="entry name" value="BIFUNCTIONAL GLUTATHIONYLSPERMIDINE SYNTHETASE/AMIDASE-RELATED"/>
    <property type="match status" value="1"/>
</dbReference>
<reference evidence="8" key="1">
    <citation type="submission" date="2021-02" db="EMBL/GenBank/DDBJ databases">
        <authorList>
            <person name="Nowell W R."/>
        </authorList>
    </citation>
    <scope>NUCLEOTIDE SEQUENCE</scope>
</reference>
<evidence type="ECO:0000259" key="7">
    <source>
        <dbReference type="PROSITE" id="PS50911"/>
    </source>
</evidence>
<evidence type="ECO:0000313" key="9">
    <source>
        <dbReference type="EMBL" id="CAF3930481.1"/>
    </source>
</evidence>